<name>A0A455U6T7_9GAMM</name>
<protein>
    <submittedName>
        <fullName evidence="1">Uncharacterized protein</fullName>
    </submittedName>
</protein>
<dbReference type="EMBL" id="AP019514">
    <property type="protein sequence ID" value="BBI61870.1"/>
    <property type="molecule type" value="Genomic_DNA"/>
</dbReference>
<organism evidence="1 2">
    <name type="scientific">Vreelandella sulfidaeris</name>
    <dbReference type="NCBI Taxonomy" id="115553"/>
    <lineage>
        <taxon>Bacteria</taxon>
        <taxon>Pseudomonadati</taxon>
        <taxon>Pseudomonadota</taxon>
        <taxon>Gammaproteobacteria</taxon>
        <taxon>Oceanospirillales</taxon>
        <taxon>Halomonadaceae</taxon>
        <taxon>Vreelandella</taxon>
    </lineage>
</organism>
<proteinExistence type="predicted"/>
<dbReference type="InterPro" id="IPR029043">
    <property type="entry name" value="GcvT/YgfZ_C"/>
</dbReference>
<evidence type="ECO:0000313" key="2">
    <source>
        <dbReference type="Proteomes" id="UP000320231"/>
    </source>
</evidence>
<dbReference type="SUPFAM" id="SSF101790">
    <property type="entry name" value="Aminomethyltransferase beta-barrel domain"/>
    <property type="match status" value="1"/>
</dbReference>
<dbReference type="AlphaFoldDB" id="A0A455U6T7"/>
<dbReference type="KEGG" id="hsr:HSBAA_31760"/>
<gene>
    <name evidence="1" type="ORF">HSBAA_31760</name>
</gene>
<evidence type="ECO:0000313" key="1">
    <source>
        <dbReference type="EMBL" id="BBI61870.1"/>
    </source>
</evidence>
<reference evidence="1 2" key="1">
    <citation type="journal article" date="2019" name="Microbiol. Resour. Announc.">
        <title>Complete Genome Sequence of Halomonas sulfidaeris Strain Esulfide1 Isolated from a Metal Sulfide Rock at a Depth of 2,200 Meters, Obtained Using Nanopore Sequencing.</title>
        <authorList>
            <person name="Saito M."/>
            <person name="Nishigata A."/>
            <person name="Galipon J."/>
            <person name="Arakawa K."/>
        </authorList>
    </citation>
    <scope>NUCLEOTIDE SEQUENCE [LARGE SCALE GENOMIC DNA]</scope>
    <source>
        <strain evidence="1 2">ATCC BAA-803</strain>
    </source>
</reference>
<dbReference type="Proteomes" id="UP000320231">
    <property type="component" value="Chromosome"/>
</dbReference>
<accession>A0A455U6T7</accession>
<sequence>MRVSVDTKALPEVGASLVSNDDKTVGEVVVSAFDEQGHVELLAVMNTKVTEEAMPVFSRENPLPFYRYPTLLSALIQNS</sequence>